<comment type="caution">
    <text evidence="15">The sequence shown here is derived from an EMBL/GenBank/DDBJ whole genome shotgun (WGS) entry which is preliminary data.</text>
</comment>
<feature type="transmembrane region" description="Helical" evidence="14">
    <location>
        <begin position="112"/>
        <end position="134"/>
    </location>
</feature>
<dbReference type="PANTHER" id="PTHR36023:SF3">
    <property type="entry name" value="ARGOS-LIKE PROTEIN"/>
    <property type="match status" value="1"/>
</dbReference>
<keyword evidence="9" id="KW-0256">Endoplasmic reticulum</keyword>
<evidence type="ECO:0000256" key="1">
    <source>
        <dbReference type="ARBA" id="ARBA00004123"/>
    </source>
</evidence>
<keyword evidence="11 14" id="KW-0472">Membrane</keyword>
<evidence type="ECO:0000256" key="3">
    <source>
        <dbReference type="ARBA" id="ARBA00004240"/>
    </source>
</evidence>
<name>A0AAV6NR59_9ROSI</name>
<evidence type="ECO:0000256" key="2">
    <source>
        <dbReference type="ARBA" id="ARBA00004141"/>
    </source>
</evidence>
<comment type="similarity">
    <text evidence="5">Belongs to the plant organ size related (OSR) protein family.</text>
</comment>
<evidence type="ECO:0000256" key="14">
    <source>
        <dbReference type="SAM" id="Phobius"/>
    </source>
</evidence>
<evidence type="ECO:0000313" key="16">
    <source>
        <dbReference type="Proteomes" id="UP000685013"/>
    </source>
</evidence>
<evidence type="ECO:0000256" key="6">
    <source>
        <dbReference type="ARBA" id="ARBA00022473"/>
    </source>
</evidence>
<keyword evidence="12" id="KW-0539">Nucleus</keyword>
<comment type="subcellular location">
    <subcellularLocation>
        <location evidence="4">Cytoplasm</location>
    </subcellularLocation>
    <subcellularLocation>
        <location evidence="3">Endoplasmic reticulum</location>
    </subcellularLocation>
    <subcellularLocation>
        <location evidence="2">Membrane</location>
        <topology evidence="2">Multi-pass membrane protein</topology>
    </subcellularLocation>
    <subcellularLocation>
        <location evidence="1">Nucleus</location>
    </subcellularLocation>
</comment>
<evidence type="ECO:0000256" key="5">
    <source>
        <dbReference type="ARBA" id="ARBA00006891"/>
    </source>
</evidence>
<evidence type="ECO:0000256" key="7">
    <source>
        <dbReference type="ARBA" id="ARBA00022490"/>
    </source>
</evidence>
<proteinExistence type="inferred from homology"/>
<evidence type="ECO:0000256" key="9">
    <source>
        <dbReference type="ARBA" id="ARBA00022824"/>
    </source>
</evidence>
<dbReference type="GO" id="GO:0046622">
    <property type="term" value="P:positive regulation of organ growth"/>
    <property type="evidence" value="ECO:0007669"/>
    <property type="project" value="InterPro"/>
</dbReference>
<dbReference type="EMBL" id="JAGKQH010000004">
    <property type="protein sequence ID" value="KAG6601768.1"/>
    <property type="molecule type" value="Genomic_DNA"/>
</dbReference>
<sequence>MSLGLPDTDTPGVPNPDDFISMHHHHHHHHHNLNPHHYYFLHAADSKPAFPSSNATPYDAAPQEQRMLEYTRSLSQGTARRLVPAATYLAVLVSLAASLLILPLILPPLPAPPLMLLLLLPIGILGMLMVLAFMPSNDAKDIGSSHTYM</sequence>
<feature type="transmembrane region" description="Helical" evidence="14">
    <location>
        <begin position="82"/>
        <end position="106"/>
    </location>
</feature>
<dbReference type="GO" id="GO:0005634">
    <property type="term" value="C:nucleus"/>
    <property type="evidence" value="ECO:0007669"/>
    <property type="project" value="UniProtKB-SubCell"/>
</dbReference>
<dbReference type="Proteomes" id="UP000685013">
    <property type="component" value="Chromosome 4"/>
</dbReference>
<evidence type="ECO:0008006" key="17">
    <source>
        <dbReference type="Google" id="ProtNLM"/>
    </source>
</evidence>
<dbReference type="GO" id="GO:0009725">
    <property type="term" value="P:response to hormone"/>
    <property type="evidence" value="ECO:0007669"/>
    <property type="project" value="UniProtKB-ARBA"/>
</dbReference>
<evidence type="ECO:0000256" key="10">
    <source>
        <dbReference type="ARBA" id="ARBA00022989"/>
    </source>
</evidence>
<evidence type="ECO:0000256" key="11">
    <source>
        <dbReference type="ARBA" id="ARBA00023136"/>
    </source>
</evidence>
<keyword evidence="8 14" id="KW-0812">Transmembrane</keyword>
<organism evidence="15 16">
    <name type="scientific">Cucurbita argyrosperma subsp. sororia</name>
    <dbReference type="NCBI Taxonomy" id="37648"/>
    <lineage>
        <taxon>Eukaryota</taxon>
        <taxon>Viridiplantae</taxon>
        <taxon>Streptophyta</taxon>
        <taxon>Embryophyta</taxon>
        <taxon>Tracheophyta</taxon>
        <taxon>Spermatophyta</taxon>
        <taxon>Magnoliopsida</taxon>
        <taxon>eudicotyledons</taxon>
        <taxon>Gunneridae</taxon>
        <taxon>Pentapetalae</taxon>
        <taxon>rosids</taxon>
        <taxon>fabids</taxon>
        <taxon>Cucurbitales</taxon>
        <taxon>Cucurbitaceae</taxon>
        <taxon>Cucurbiteae</taxon>
        <taxon>Cucurbita</taxon>
    </lineage>
</organism>
<evidence type="ECO:0000256" key="13">
    <source>
        <dbReference type="SAM" id="MobiDB-lite"/>
    </source>
</evidence>
<keyword evidence="10 14" id="KW-1133">Transmembrane helix</keyword>
<dbReference type="GO" id="GO:0005783">
    <property type="term" value="C:endoplasmic reticulum"/>
    <property type="evidence" value="ECO:0007669"/>
    <property type="project" value="UniProtKB-SubCell"/>
</dbReference>
<evidence type="ECO:0000256" key="8">
    <source>
        <dbReference type="ARBA" id="ARBA00022692"/>
    </source>
</evidence>
<gene>
    <name evidence="15" type="ORF">SDJN03_07001</name>
</gene>
<dbReference type="AlphaFoldDB" id="A0AAV6NR59"/>
<keyword evidence="16" id="KW-1185">Reference proteome</keyword>
<evidence type="ECO:0000313" key="15">
    <source>
        <dbReference type="EMBL" id="KAG6601768.1"/>
    </source>
</evidence>
<keyword evidence="7" id="KW-0963">Cytoplasm</keyword>
<dbReference type="GO" id="GO:0016020">
    <property type="term" value="C:membrane"/>
    <property type="evidence" value="ECO:0007669"/>
    <property type="project" value="UniProtKB-SubCell"/>
</dbReference>
<accession>A0AAV6NR59</accession>
<dbReference type="PANTHER" id="PTHR36023">
    <property type="entry name" value="ARGOS-LIKE PROTEIN"/>
    <property type="match status" value="1"/>
</dbReference>
<dbReference type="InterPro" id="IPR037468">
    <property type="entry name" value="ARGOS/ARL/OSR1"/>
</dbReference>
<evidence type="ECO:0000256" key="4">
    <source>
        <dbReference type="ARBA" id="ARBA00004496"/>
    </source>
</evidence>
<feature type="region of interest" description="Disordered" evidence="13">
    <location>
        <begin position="1"/>
        <end position="24"/>
    </location>
</feature>
<evidence type="ECO:0000256" key="12">
    <source>
        <dbReference type="ARBA" id="ARBA00023242"/>
    </source>
</evidence>
<keyword evidence="6" id="KW-0217">Developmental protein</keyword>
<feature type="non-terminal residue" evidence="15">
    <location>
        <position position="1"/>
    </location>
</feature>
<protein>
    <recommendedName>
        <fullName evidence="17">ARGOS-like protein</fullName>
    </recommendedName>
</protein>
<reference evidence="15 16" key="1">
    <citation type="journal article" date="2021" name="Hortic Res">
        <title>The domestication of Cucurbita argyrosperma as revealed by the genome of its wild relative.</title>
        <authorList>
            <person name="Barrera-Redondo J."/>
            <person name="Sanchez-de la Vega G."/>
            <person name="Aguirre-Liguori J.A."/>
            <person name="Castellanos-Morales G."/>
            <person name="Gutierrez-Guerrero Y.T."/>
            <person name="Aguirre-Dugua X."/>
            <person name="Aguirre-Planter E."/>
            <person name="Tenaillon M.I."/>
            <person name="Lira-Saade R."/>
            <person name="Eguiarte L.E."/>
        </authorList>
    </citation>
    <scope>NUCLEOTIDE SEQUENCE [LARGE SCALE GENOMIC DNA]</scope>
    <source>
        <strain evidence="15">JBR-2021</strain>
    </source>
</reference>